<sequence>MDVCATQKARSLPNIFPEKFELQFYQAFHTLKNLGCDYLYFMGLHAGISYRFCTHENWIAFYNDEKFILNDPLKRVAESSTFLVAPWEQVTHLHSNEKKTMSGRISFGLFNGLTLSRQYCNRKYIFALATELKEHDLARYLLLERMDKLERVICDYMRLFNQYLMLMFEPVTHVM</sequence>
<dbReference type="InterPro" id="IPR036693">
    <property type="entry name" value="TF_LuxR_autoind-bd_dom_sf"/>
</dbReference>
<gene>
    <name evidence="1" type="ORF">NCTC11978_02468</name>
</gene>
<dbReference type="Gene3D" id="3.30.450.80">
    <property type="entry name" value="Transcription factor LuxR-like, autoinducer-binding domain"/>
    <property type="match status" value="1"/>
</dbReference>
<evidence type="ECO:0000313" key="2">
    <source>
        <dbReference type="Proteomes" id="UP000254033"/>
    </source>
</evidence>
<dbReference type="EMBL" id="UGNY01000001">
    <property type="protein sequence ID" value="STX39273.1"/>
    <property type="molecule type" value="Genomic_DNA"/>
</dbReference>
<reference evidence="1 2" key="1">
    <citation type="submission" date="2018-06" db="EMBL/GenBank/DDBJ databases">
        <authorList>
            <consortium name="Pathogen Informatics"/>
            <person name="Doyle S."/>
        </authorList>
    </citation>
    <scope>NUCLEOTIDE SEQUENCE [LARGE SCALE GENOMIC DNA]</scope>
    <source>
        <strain evidence="1 2">NCTC11978</strain>
    </source>
</reference>
<protein>
    <submittedName>
        <fullName evidence="1">Uncharacterized protein</fullName>
    </submittedName>
</protein>
<organism evidence="1 2">
    <name type="scientific">Legionella feeleii</name>
    <dbReference type="NCBI Taxonomy" id="453"/>
    <lineage>
        <taxon>Bacteria</taxon>
        <taxon>Pseudomonadati</taxon>
        <taxon>Pseudomonadota</taxon>
        <taxon>Gammaproteobacteria</taxon>
        <taxon>Legionellales</taxon>
        <taxon>Legionellaceae</taxon>
        <taxon>Legionella</taxon>
    </lineage>
</organism>
<dbReference type="AlphaFoldDB" id="A0A378IW37"/>
<name>A0A378IW37_9GAMM</name>
<dbReference type="RefSeq" id="WP_115175795.1">
    <property type="nucleotide sequence ID" value="NZ_UGNY01000001.1"/>
</dbReference>
<dbReference type="SUPFAM" id="SSF75516">
    <property type="entry name" value="Pheromone-binding domain of LuxR-like quorum-sensing transcription factors"/>
    <property type="match status" value="1"/>
</dbReference>
<proteinExistence type="predicted"/>
<dbReference type="Proteomes" id="UP000254033">
    <property type="component" value="Unassembled WGS sequence"/>
</dbReference>
<evidence type="ECO:0000313" key="1">
    <source>
        <dbReference type="EMBL" id="STX39273.1"/>
    </source>
</evidence>
<accession>A0A378IW37</accession>